<keyword evidence="1" id="KW-0732">Signal</keyword>
<feature type="chain" id="PRO_5032388200" evidence="1">
    <location>
        <begin position="20"/>
        <end position="252"/>
    </location>
</feature>
<dbReference type="KEGG" id="pex:IZT61_19475"/>
<protein>
    <submittedName>
        <fullName evidence="2">GLPGLI family protein</fullName>
    </submittedName>
</protein>
<feature type="signal peptide" evidence="1">
    <location>
        <begin position="1"/>
        <end position="19"/>
    </location>
</feature>
<dbReference type="RefSeq" id="WP_196098672.1">
    <property type="nucleotide sequence ID" value="NZ_CP064939.1"/>
</dbReference>
<dbReference type="InterPro" id="IPR005901">
    <property type="entry name" value="GLPGLI"/>
</dbReference>
<evidence type="ECO:0000313" key="2">
    <source>
        <dbReference type="EMBL" id="QPH39205.1"/>
    </source>
</evidence>
<evidence type="ECO:0000256" key="1">
    <source>
        <dbReference type="SAM" id="SignalP"/>
    </source>
</evidence>
<dbReference type="NCBIfam" id="TIGR01200">
    <property type="entry name" value="GLPGLI"/>
    <property type="match status" value="1"/>
</dbReference>
<dbReference type="EMBL" id="CP064939">
    <property type="protein sequence ID" value="QPH39205.1"/>
    <property type="molecule type" value="Genomic_DNA"/>
</dbReference>
<sequence length="252" mass="29177">MKKIHVLITLLSLLNFAFAQKKATLHYQLCQDIYGRNDKSSLQQYYQNGKSLELPIISDVKSDTVVDGLTTNIKQIIRVDRNRLPFILKTAERKSLIYAKEIWTKPTQLVTDTFNKFKWKILNETKNIGNVNCTKAETYFRGRNYVAWFKKDSNIQTGPWKFGGLPGIIYEVQDTDGMFKYELTGIELVDSFPIELKTPEGYKDNLIITHGEFMALWKANKIELEKDNDKVEYTFTGSNTIKTHVAPIQELY</sequence>
<gene>
    <name evidence="2" type="ORF">IZT61_19475</name>
</gene>
<reference evidence="2 3" key="1">
    <citation type="submission" date="2020-11" db="EMBL/GenBank/DDBJ databases">
        <title>Pedobacter endophytica, an endophytic bacteria isolated form Carex pumila.</title>
        <authorList>
            <person name="Peng Y."/>
            <person name="Jiang L."/>
            <person name="Lee J."/>
        </authorList>
    </citation>
    <scope>NUCLEOTIDE SEQUENCE [LARGE SCALE GENOMIC DNA]</scope>
    <source>
        <strain evidence="2 3">JBR3-12</strain>
    </source>
</reference>
<accession>A0A7S9KYJ4</accession>
<proteinExistence type="predicted"/>
<evidence type="ECO:0000313" key="3">
    <source>
        <dbReference type="Proteomes" id="UP000594759"/>
    </source>
</evidence>
<name>A0A7S9KYJ4_9SPHI</name>
<organism evidence="2 3">
    <name type="scientific">Pedobacter endophyticus</name>
    <dbReference type="NCBI Taxonomy" id="2789740"/>
    <lineage>
        <taxon>Bacteria</taxon>
        <taxon>Pseudomonadati</taxon>
        <taxon>Bacteroidota</taxon>
        <taxon>Sphingobacteriia</taxon>
        <taxon>Sphingobacteriales</taxon>
        <taxon>Sphingobacteriaceae</taxon>
        <taxon>Pedobacter</taxon>
    </lineage>
</organism>
<dbReference type="AlphaFoldDB" id="A0A7S9KYJ4"/>
<keyword evidence="3" id="KW-1185">Reference proteome</keyword>
<dbReference type="Proteomes" id="UP000594759">
    <property type="component" value="Chromosome"/>
</dbReference>